<sequence>MDACFRLGRGRCWWGRPALGSLCEDPSGPAGFAF</sequence>
<proteinExistence type="predicted"/>
<organism evidence="1 2">
    <name type="scientific">Posidoniimonas polymericola</name>
    <dbReference type="NCBI Taxonomy" id="2528002"/>
    <lineage>
        <taxon>Bacteria</taxon>
        <taxon>Pseudomonadati</taxon>
        <taxon>Planctomycetota</taxon>
        <taxon>Planctomycetia</taxon>
        <taxon>Pirellulales</taxon>
        <taxon>Lacipirellulaceae</taxon>
        <taxon>Posidoniimonas</taxon>
    </lineage>
</organism>
<reference evidence="1 2" key="1">
    <citation type="submission" date="2019-02" db="EMBL/GenBank/DDBJ databases">
        <title>Deep-cultivation of Planctomycetes and their phenomic and genomic characterization uncovers novel biology.</title>
        <authorList>
            <person name="Wiegand S."/>
            <person name="Jogler M."/>
            <person name="Boedeker C."/>
            <person name="Pinto D."/>
            <person name="Vollmers J."/>
            <person name="Rivas-Marin E."/>
            <person name="Kohn T."/>
            <person name="Peeters S.H."/>
            <person name="Heuer A."/>
            <person name="Rast P."/>
            <person name="Oberbeckmann S."/>
            <person name="Bunk B."/>
            <person name="Jeske O."/>
            <person name="Meyerdierks A."/>
            <person name="Storesund J.E."/>
            <person name="Kallscheuer N."/>
            <person name="Luecker S."/>
            <person name="Lage O.M."/>
            <person name="Pohl T."/>
            <person name="Merkel B.J."/>
            <person name="Hornburger P."/>
            <person name="Mueller R.-W."/>
            <person name="Bruemmer F."/>
            <person name="Labrenz M."/>
            <person name="Spormann A.M."/>
            <person name="Op Den Camp H."/>
            <person name="Overmann J."/>
            <person name="Amann R."/>
            <person name="Jetten M.S.M."/>
            <person name="Mascher T."/>
            <person name="Medema M.H."/>
            <person name="Devos D.P."/>
            <person name="Kaster A.-K."/>
            <person name="Ovreas L."/>
            <person name="Rohde M."/>
            <person name="Galperin M.Y."/>
            <person name="Jogler C."/>
        </authorList>
    </citation>
    <scope>NUCLEOTIDE SEQUENCE [LARGE SCALE GENOMIC DNA]</scope>
    <source>
        <strain evidence="1 2">Pla123a</strain>
    </source>
</reference>
<keyword evidence="2" id="KW-1185">Reference proteome</keyword>
<name>A0A5C5YKV4_9BACT</name>
<gene>
    <name evidence="1" type="ORF">Pla123a_30110</name>
</gene>
<accession>A0A5C5YKV4</accession>
<comment type="caution">
    <text evidence="1">The sequence shown here is derived from an EMBL/GenBank/DDBJ whole genome shotgun (WGS) entry which is preliminary data.</text>
</comment>
<dbReference type="AlphaFoldDB" id="A0A5C5YKV4"/>
<evidence type="ECO:0000313" key="2">
    <source>
        <dbReference type="Proteomes" id="UP000318478"/>
    </source>
</evidence>
<dbReference type="EMBL" id="SJPO01000007">
    <property type="protein sequence ID" value="TWT75502.1"/>
    <property type="molecule type" value="Genomic_DNA"/>
</dbReference>
<protein>
    <submittedName>
        <fullName evidence="1">Uncharacterized protein</fullName>
    </submittedName>
</protein>
<dbReference type="Proteomes" id="UP000318478">
    <property type="component" value="Unassembled WGS sequence"/>
</dbReference>
<evidence type="ECO:0000313" key="1">
    <source>
        <dbReference type="EMBL" id="TWT75502.1"/>
    </source>
</evidence>